<dbReference type="OrthoDB" id="1600564at2759"/>
<dbReference type="InterPro" id="IPR001087">
    <property type="entry name" value="GDSL"/>
</dbReference>
<dbReference type="KEGG" id="egt:105964051"/>
<dbReference type="InterPro" id="IPR036514">
    <property type="entry name" value="SGNH_hydro_sf"/>
</dbReference>
<dbReference type="Gene3D" id="3.40.50.1110">
    <property type="entry name" value="SGNH hydrolase"/>
    <property type="match status" value="1"/>
</dbReference>
<gene>
    <name evidence="7" type="ORF">MIMGU_mgv1a008044mg</name>
</gene>
<dbReference type="PANTHER" id="PTHR22835">
    <property type="entry name" value="ZINC FINGER FYVE DOMAIN CONTAINING PROTEIN"/>
    <property type="match status" value="1"/>
</dbReference>
<feature type="coiled-coil region" evidence="5">
    <location>
        <begin position="248"/>
        <end position="279"/>
    </location>
</feature>
<accession>A0A022QX74</accession>
<dbReference type="CDD" id="cd01837">
    <property type="entry name" value="SGNH_plant_lipase_like"/>
    <property type="match status" value="1"/>
</dbReference>
<evidence type="ECO:0000256" key="3">
    <source>
        <dbReference type="ARBA" id="ARBA00022801"/>
    </source>
</evidence>
<keyword evidence="8" id="KW-1185">Reference proteome</keyword>
<dbReference type="eggNOG" id="ENOG502QPIT">
    <property type="taxonomic scope" value="Eukaryota"/>
</dbReference>
<keyword evidence="4" id="KW-0325">Glycoprotein</keyword>
<dbReference type="PhylomeDB" id="A0A022QX74"/>
<reference evidence="7 8" key="1">
    <citation type="journal article" date="2013" name="Proc. Natl. Acad. Sci. U.S.A.">
        <title>Fine-scale variation in meiotic recombination in Mimulus inferred from population shotgun sequencing.</title>
        <authorList>
            <person name="Hellsten U."/>
            <person name="Wright K.M."/>
            <person name="Jenkins J."/>
            <person name="Shu S."/>
            <person name="Yuan Y."/>
            <person name="Wessler S.R."/>
            <person name="Schmutz J."/>
            <person name="Willis J.H."/>
            <person name="Rokhsar D.S."/>
        </authorList>
    </citation>
    <scope>NUCLEOTIDE SEQUENCE [LARGE SCALE GENOMIC DNA]</scope>
    <source>
        <strain evidence="8">cv. DUN x IM62</strain>
    </source>
</reference>
<keyword evidence="5" id="KW-0175">Coiled coil</keyword>
<dbReference type="Proteomes" id="UP000030748">
    <property type="component" value="Unassembled WGS sequence"/>
</dbReference>
<keyword evidence="6" id="KW-0472">Membrane</keyword>
<evidence type="ECO:0000256" key="5">
    <source>
        <dbReference type="SAM" id="Coils"/>
    </source>
</evidence>
<dbReference type="PANTHER" id="PTHR22835:SF476">
    <property type="entry name" value="OS06G0160200 PROTEIN"/>
    <property type="match status" value="1"/>
</dbReference>
<dbReference type="GO" id="GO:0016788">
    <property type="term" value="F:hydrolase activity, acting on ester bonds"/>
    <property type="evidence" value="ECO:0007669"/>
    <property type="project" value="InterPro"/>
</dbReference>
<dbReference type="OMA" id="MELPHES"/>
<evidence type="ECO:0000256" key="2">
    <source>
        <dbReference type="ARBA" id="ARBA00022729"/>
    </source>
</evidence>
<evidence type="ECO:0000313" key="8">
    <source>
        <dbReference type="Proteomes" id="UP000030748"/>
    </source>
</evidence>
<keyword evidence="3" id="KW-0378">Hydrolase</keyword>
<dbReference type="AlphaFoldDB" id="A0A022QX74"/>
<organism evidence="7 8">
    <name type="scientific">Erythranthe guttata</name>
    <name type="common">Yellow monkey flower</name>
    <name type="synonym">Mimulus guttatus</name>
    <dbReference type="NCBI Taxonomy" id="4155"/>
    <lineage>
        <taxon>Eukaryota</taxon>
        <taxon>Viridiplantae</taxon>
        <taxon>Streptophyta</taxon>
        <taxon>Embryophyta</taxon>
        <taxon>Tracheophyta</taxon>
        <taxon>Spermatophyta</taxon>
        <taxon>Magnoliopsida</taxon>
        <taxon>eudicotyledons</taxon>
        <taxon>Gunneridae</taxon>
        <taxon>Pentapetalae</taxon>
        <taxon>asterids</taxon>
        <taxon>lamiids</taxon>
        <taxon>Lamiales</taxon>
        <taxon>Phrymaceae</taxon>
        <taxon>Erythranthe</taxon>
    </lineage>
</organism>
<dbReference type="SUPFAM" id="SSF52266">
    <property type="entry name" value="SGNH hydrolase"/>
    <property type="match status" value="1"/>
</dbReference>
<dbReference type="EMBL" id="KI630880">
    <property type="protein sequence ID" value="EYU32204.1"/>
    <property type="molecule type" value="Genomic_DNA"/>
</dbReference>
<evidence type="ECO:0000256" key="4">
    <source>
        <dbReference type="ARBA" id="ARBA00023180"/>
    </source>
</evidence>
<feature type="transmembrane region" description="Helical" evidence="6">
    <location>
        <begin position="12"/>
        <end position="29"/>
    </location>
</feature>
<name>A0A022QX74_ERYGU</name>
<sequence>MAHFSHEKGAIFRVSLVVVVVMAAMVLRGDAKCAFEAIFNFGDSNSDTGGFFAAFPSQSSPNGMTYFNRPTGRPSNGRLFIDFLAQGLGLPFLSPYLQSIGSDFRHGANFATSASTVLQPNTSLYVTGVSPFYLAVQINQLKNFKARVEEFKSQGQTNLPQPDVFGKSLYTFYIGQNDFTGYASSAGPGGVKQIQPQIISQIVSAIKEIYWLGGRTFMVLNLAPVGCYPTFLVQQSQGGSDIDPSGCMMSYNNAVNDYNENLKQALSQVRQELHDANVIYVDTNSVILDLFRNPTSHGMQHATTACCGYGGGSYNYNQQVFCGATKVVDGQTVTASACSDPQNYVSWDGIHLTEAANKIVAYSILSGSNFDPSFALNQYCDIQPIG</sequence>
<dbReference type="InterPro" id="IPR035669">
    <property type="entry name" value="SGNH_plant_lipase-like"/>
</dbReference>
<proteinExistence type="inferred from homology"/>
<evidence type="ECO:0000256" key="6">
    <source>
        <dbReference type="SAM" id="Phobius"/>
    </source>
</evidence>
<keyword evidence="6" id="KW-0812">Transmembrane</keyword>
<evidence type="ECO:0000256" key="1">
    <source>
        <dbReference type="ARBA" id="ARBA00008668"/>
    </source>
</evidence>
<dbReference type="STRING" id="4155.A0A022QX74"/>
<keyword evidence="2" id="KW-0732">Signal</keyword>
<dbReference type="Pfam" id="PF00657">
    <property type="entry name" value="Lipase_GDSL"/>
    <property type="match status" value="1"/>
</dbReference>
<protein>
    <submittedName>
        <fullName evidence="7">Uncharacterized protein</fullName>
    </submittedName>
</protein>
<evidence type="ECO:0000313" key="7">
    <source>
        <dbReference type="EMBL" id="EYU32204.1"/>
    </source>
</evidence>
<comment type="similarity">
    <text evidence="1">Belongs to the 'GDSL' lipolytic enzyme family.</text>
</comment>
<keyword evidence="6" id="KW-1133">Transmembrane helix</keyword>